<comment type="caution">
    <text evidence="4">The sequence shown here is derived from an EMBL/GenBank/DDBJ whole genome shotgun (WGS) entry which is preliminary data.</text>
</comment>
<gene>
    <name evidence="4" type="ORF">O6P32_11290</name>
</gene>
<reference evidence="4" key="1">
    <citation type="submission" date="2022-12" db="EMBL/GenBank/DDBJ databases">
        <title>Phocaeicola acetigenes sp. nov., isolated feces from a healthy human.</title>
        <authorList>
            <person name="Do H."/>
            <person name="Ha Y.B."/>
            <person name="Kim J.-S."/>
            <person name="Suh M.K."/>
            <person name="Kim H.S."/>
            <person name="Lee J.-S."/>
        </authorList>
    </citation>
    <scope>NUCLEOTIDE SEQUENCE</scope>
    <source>
        <strain evidence="4">KGMB11183</strain>
    </source>
</reference>
<keyword evidence="1" id="KW-1133">Transmembrane helix</keyword>
<keyword evidence="5" id="KW-1185">Reference proteome</keyword>
<dbReference type="Gene3D" id="2.60.120.1440">
    <property type="match status" value="1"/>
</dbReference>
<feature type="transmembrane region" description="Helical" evidence="1">
    <location>
        <begin position="84"/>
        <end position="103"/>
    </location>
</feature>
<evidence type="ECO:0000259" key="2">
    <source>
        <dbReference type="Pfam" id="PF04773"/>
    </source>
</evidence>
<protein>
    <submittedName>
        <fullName evidence="4">FecR domain-containing protein</fullName>
    </submittedName>
</protein>
<dbReference type="RefSeq" id="WP_269878596.1">
    <property type="nucleotide sequence ID" value="NZ_JAPZVM010000010.1"/>
</dbReference>
<evidence type="ECO:0000313" key="5">
    <source>
        <dbReference type="Proteomes" id="UP001141933"/>
    </source>
</evidence>
<dbReference type="PANTHER" id="PTHR30273:SF2">
    <property type="entry name" value="PROTEIN FECR"/>
    <property type="match status" value="1"/>
</dbReference>
<feature type="domain" description="Protein FecR C-terminal" evidence="3">
    <location>
        <begin position="254"/>
        <end position="324"/>
    </location>
</feature>
<feature type="domain" description="FecR protein" evidence="2">
    <location>
        <begin position="119"/>
        <end position="210"/>
    </location>
</feature>
<organism evidence="4 5">
    <name type="scientific">Phocaeicola acetigenes</name>
    <dbReference type="NCBI Taxonomy" id="3016083"/>
    <lineage>
        <taxon>Bacteria</taxon>
        <taxon>Pseudomonadati</taxon>
        <taxon>Bacteroidota</taxon>
        <taxon>Bacteroidia</taxon>
        <taxon>Bacteroidales</taxon>
        <taxon>Bacteroidaceae</taxon>
        <taxon>Phocaeicola</taxon>
    </lineage>
</organism>
<evidence type="ECO:0000256" key="1">
    <source>
        <dbReference type="SAM" id="Phobius"/>
    </source>
</evidence>
<sequence length="325" mass="37071">MRNYFKDIINLFTSSSQDEEMKSKFYGWLTDEQHAEEKNSALYEYWTNVKGSTELNLEDKLQRVYGKAGVRVPMQKKNYWLRPLRYAAAVAVLMVSVYTAHVWTKKQYADVATIEKYVAPGEMQLIKLPDETMVHINAGSLLLYPEKFVGSTRTVFLIGEANFKVKKNAGQPFIVRSSTMSVTALGTEFNVRAYADDRDMEATLLEGKVKVVCGNEGKDYILLPGEQVSYNKITGESSLAKVDVADATAWQRGELVFRSVTVKEIAAVLQRKFNVRFYGTSNHFNDDKYNFRFSDKASFDEVMKIIQSVVGDFSYRIEGHDCYIE</sequence>
<name>A0ABT4PJS4_9BACT</name>
<dbReference type="Pfam" id="PF16344">
    <property type="entry name" value="FecR_C"/>
    <property type="match status" value="1"/>
</dbReference>
<dbReference type="Proteomes" id="UP001141933">
    <property type="component" value="Unassembled WGS sequence"/>
</dbReference>
<dbReference type="InterPro" id="IPR032508">
    <property type="entry name" value="FecR_C"/>
</dbReference>
<dbReference type="PANTHER" id="PTHR30273">
    <property type="entry name" value="PERIPLASMIC SIGNAL SENSOR AND SIGMA FACTOR ACTIVATOR FECR-RELATED"/>
    <property type="match status" value="1"/>
</dbReference>
<keyword evidence="1" id="KW-0812">Transmembrane</keyword>
<accession>A0ABT4PJS4</accession>
<evidence type="ECO:0000259" key="3">
    <source>
        <dbReference type="Pfam" id="PF16344"/>
    </source>
</evidence>
<evidence type="ECO:0000313" key="4">
    <source>
        <dbReference type="EMBL" id="MCZ8373283.1"/>
    </source>
</evidence>
<dbReference type="Gene3D" id="3.55.50.30">
    <property type="match status" value="1"/>
</dbReference>
<dbReference type="Pfam" id="PF04773">
    <property type="entry name" value="FecR"/>
    <property type="match status" value="1"/>
</dbReference>
<dbReference type="PIRSF" id="PIRSF018266">
    <property type="entry name" value="FecR"/>
    <property type="match status" value="1"/>
</dbReference>
<dbReference type="InterPro" id="IPR006860">
    <property type="entry name" value="FecR"/>
</dbReference>
<keyword evidence="1" id="KW-0472">Membrane</keyword>
<proteinExistence type="predicted"/>
<dbReference type="EMBL" id="JAPZVM010000010">
    <property type="protein sequence ID" value="MCZ8373283.1"/>
    <property type="molecule type" value="Genomic_DNA"/>
</dbReference>
<dbReference type="InterPro" id="IPR012373">
    <property type="entry name" value="Ferrdict_sens_TM"/>
</dbReference>